<feature type="non-terminal residue" evidence="1">
    <location>
        <position position="112"/>
    </location>
</feature>
<protein>
    <submittedName>
        <fullName evidence="1">Uncharacterized protein</fullName>
    </submittedName>
</protein>
<name>A0ACB8UIB4_9APHY</name>
<organism evidence="1 2">
    <name type="scientific">Irpex rosettiformis</name>
    <dbReference type="NCBI Taxonomy" id="378272"/>
    <lineage>
        <taxon>Eukaryota</taxon>
        <taxon>Fungi</taxon>
        <taxon>Dikarya</taxon>
        <taxon>Basidiomycota</taxon>
        <taxon>Agaricomycotina</taxon>
        <taxon>Agaricomycetes</taxon>
        <taxon>Polyporales</taxon>
        <taxon>Irpicaceae</taxon>
        <taxon>Irpex</taxon>
    </lineage>
</organism>
<comment type="caution">
    <text evidence="1">The sequence shown here is derived from an EMBL/GenBank/DDBJ whole genome shotgun (WGS) entry which is preliminary data.</text>
</comment>
<evidence type="ECO:0000313" key="1">
    <source>
        <dbReference type="EMBL" id="KAI0094108.1"/>
    </source>
</evidence>
<gene>
    <name evidence="1" type="ORF">BDY19DRAFT_901380</name>
</gene>
<accession>A0ACB8UIB4</accession>
<keyword evidence="2" id="KW-1185">Reference proteome</keyword>
<reference evidence="1" key="1">
    <citation type="journal article" date="2021" name="Environ. Microbiol.">
        <title>Gene family expansions and transcriptome signatures uncover fungal adaptations to wood decay.</title>
        <authorList>
            <person name="Hage H."/>
            <person name="Miyauchi S."/>
            <person name="Viragh M."/>
            <person name="Drula E."/>
            <person name="Min B."/>
            <person name="Chaduli D."/>
            <person name="Navarro D."/>
            <person name="Favel A."/>
            <person name="Norest M."/>
            <person name="Lesage-Meessen L."/>
            <person name="Balint B."/>
            <person name="Merenyi Z."/>
            <person name="de Eugenio L."/>
            <person name="Morin E."/>
            <person name="Martinez A.T."/>
            <person name="Baldrian P."/>
            <person name="Stursova M."/>
            <person name="Martinez M.J."/>
            <person name="Novotny C."/>
            <person name="Magnuson J.K."/>
            <person name="Spatafora J.W."/>
            <person name="Maurice S."/>
            <person name="Pangilinan J."/>
            <person name="Andreopoulos W."/>
            <person name="LaButti K."/>
            <person name="Hundley H."/>
            <person name="Na H."/>
            <person name="Kuo A."/>
            <person name="Barry K."/>
            <person name="Lipzen A."/>
            <person name="Henrissat B."/>
            <person name="Riley R."/>
            <person name="Ahrendt S."/>
            <person name="Nagy L.G."/>
            <person name="Grigoriev I.V."/>
            <person name="Martin F."/>
            <person name="Rosso M.N."/>
        </authorList>
    </citation>
    <scope>NUCLEOTIDE SEQUENCE</scope>
    <source>
        <strain evidence="1">CBS 384.51</strain>
    </source>
</reference>
<dbReference type="EMBL" id="MU274900">
    <property type="protein sequence ID" value="KAI0094108.1"/>
    <property type="molecule type" value="Genomic_DNA"/>
</dbReference>
<proteinExistence type="predicted"/>
<sequence>MTPIGRAIKTAAHLPLPVYSGRGSGRSAYVPRPGELPVIILKVQIVSCVNLLAKDKGRVSDPFIVVAVLCDRFCTPALLEDCQPCLVTQGRYVRFSTLRLSRRQAQRIGTGG</sequence>
<dbReference type="Proteomes" id="UP001055072">
    <property type="component" value="Unassembled WGS sequence"/>
</dbReference>
<evidence type="ECO:0000313" key="2">
    <source>
        <dbReference type="Proteomes" id="UP001055072"/>
    </source>
</evidence>